<dbReference type="RefSeq" id="WP_235641632.1">
    <property type="nucleotide sequence ID" value="NZ_FZOC01000010.1"/>
</dbReference>
<evidence type="ECO:0000313" key="4">
    <source>
        <dbReference type="Proteomes" id="UP000198324"/>
    </source>
</evidence>
<dbReference type="SUPFAM" id="SSF53756">
    <property type="entry name" value="UDP-Glycosyltransferase/glycogen phosphorylase"/>
    <property type="match status" value="1"/>
</dbReference>
<dbReference type="Gene3D" id="3.40.50.2000">
    <property type="entry name" value="Glycogen Phosphorylase B"/>
    <property type="match status" value="1"/>
</dbReference>
<evidence type="ECO:0000256" key="2">
    <source>
        <dbReference type="ARBA" id="ARBA00022679"/>
    </source>
</evidence>
<dbReference type="AlphaFoldDB" id="A0A239D1H8"/>
<dbReference type="PANTHER" id="PTHR30160">
    <property type="entry name" value="TETRAACYLDISACCHARIDE 4'-KINASE-RELATED"/>
    <property type="match status" value="1"/>
</dbReference>
<gene>
    <name evidence="3" type="ORF">SAMN04488503_0050</name>
</gene>
<sequence length="429" mass="46285">MRVLVIQLARFGDLVQTRRLMLSLCADPGAEVHLCLDRSLAGLAAILYPGVVLHPVVAHGTALAALAPSGQVSTLLEANIPAFRHLAGSGFDLVYNLNFSPLNFRLASLFDPDRVRGHVWRNGQEDVGQWARLAMRWSAMRRIGLNIADFWAWHHPAPVPPEVVNPAAQGRGGGLGVVLAGRESRRSLPPRELAGLVATLVSQRGSSTLTLLGSASESRVAHQLLRELPPRLASSVTNLSGKTDYADLCHIVGGLDLLVTPDTGTMHLAAALGTPVLATFLSSAWCWETGPYGLGHRVLQAVTDCLPCLESQPCGRGVSCLRPFGAAQLARYLSTSDPLHLPEDLLDLDSALDGLGATFSPRAGTDADAPLRGRFRVFLSRHLGTGGCWRDAPVPEFAERMYAERDWMPPDTEAAHSRFAGVFWKGKRF</sequence>
<dbReference type="GO" id="GO:0009244">
    <property type="term" value="P:lipopolysaccharide core region biosynthetic process"/>
    <property type="evidence" value="ECO:0007669"/>
    <property type="project" value="TreeGrafter"/>
</dbReference>
<keyword evidence="1" id="KW-0328">Glycosyltransferase</keyword>
<dbReference type="PANTHER" id="PTHR30160:SF7">
    <property type="entry name" value="ADP-HEPTOSE--LPS HEPTOSYLTRANSFERASE 2"/>
    <property type="match status" value="1"/>
</dbReference>
<dbReference type="Pfam" id="PF01075">
    <property type="entry name" value="Glyco_transf_9"/>
    <property type="match status" value="1"/>
</dbReference>
<dbReference type="InterPro" id="IPR002201">
    <property type="entry name" value="Glyco_trans_9"/>
</dbReference>
<evidence type="ECO:0000313" key="3">
    <source>
        <dbReference type="EMBL" id="SNS25731.1"/>
    </source>
</evidence>
<keyword evidence="4" id="KW-1185">Reference proteome</keyword>
<dbReference type="Proteomes" id="UP000198324">
    <property type="component" value="Unassembled WGS sequence"/>
</dbReference>
<evidence type="ECO:0000256" key="1">
    <source>
        <dbReference type="ARBA" id="ARBA00022676"/>
    </source>
</evidence>
<accession>A0A239D1H8</accession>
<dbReference type="CDD" id="cd03789">
    <property type="entry name" value="GT9_LPS_heptosyltransferase"/>
    <property type="match status" value="1"/>
</dbReference>
<keyword evidence="2 3" id="KW-0808">Transferase</keyword>
<dbReference type="EMBL" id="FZOC01000010">
    <property type="protein sequence ID" value="SNS25731.1"/>
    <property type="molecule type" value="Genomic_DNA"/>
</dbReference>
<reference evidence="3 4" key="1">
    <citation type="submission" date="2017-06" db="EMBL/GenBank/DDBJ databases">
        <authorList>
            <person name="Kim H.J."/>
            <person name="Triplett B.A."/>
        </authorList>
    </citation>
    <scope>NUCLEOTIDE SEQUENCE [LARGE SCALE GENOMIC DNA]</scope>
    <source>
        <strain evidence="3 4">DSM 13116</strain>
    </source>
</reference>
<dbReference type="GO" id="GO:0008713">
    <property type="term" value="F:ADP-heptose-lipopolysaccharide heptosyltransferase activity"/>
    <property type="evidence" value="ECO:0007669"/>
    <property type="project" value="TreeGrafter"/>
</dbReference>
<proteinExistence type="predicted"/>
<organism evidence="3 4">
    <name type="scientific">Humidesulfovibrio mexicanus</name>
    <dbReference type="NCBI Taxonomy" id="147047"/>
    <lineage>
        <taxon>Bacteria</taxon>
        <taxon>Pseudomonadati</taxon>
        <taxon>Thermodesulfobacteriota</taxon>
        <taxon>Desulfovibrionia</taxon>
        <taxon>Desulfovibrionales</taxon>
        <taxon>Desulfovibrionaceae</taxon>
        <taxon>Humidesulfovibrio</taxon>
    </lineage>
</organism>
<dbReference type="InterPro" id="IPR051199">
    <property type="entry name" value="LPS_LOS_Heptosyltrfase"/>
</dbReference>
<name>A0A239D1H8_9BACT</name>
<protein>
    <submittedName>
        <fullName evidence="3">ADP-heptose:LPS heptosyltransferase</fullName>
    </submittedName>
</protein>
<dbReference type="GO" id="GO:0005829">
    <property type="term" value="C:cytosol"/>
    <property type="evidence" value="ECO:0007669"/>
    <property type="project" value="TreeGrafter"/>
</dbReference>